<dbReference type="EMBL" id="CAADFE010000127">
    <property type="protein sequence ID" value="VFJ77519.1"/>
    <property type="molecule type" value="Genomic_DNA"/>
</dbReference>
<keyword evidence="1" id="KW-0472">Membrane</keyword>
<proteinExistence type="predicted"/>
<keyword evidence="1" id="KW-0812">Transmembrane</keyword>
<reference evidence="2" key="1">
    <citation type="submission" date="2019-02" db="EMBL/GenBank/DDBJ databases">
        <authorList>
            <person name="Gruber-Vodicka R. H."/>
            <person name="Seah K. B. B."/>
        </authorList>
    </citation>
    <scope>NUCLEOTIDE SEQUENCE</scope>
    <source>
        <strain evidence="2">BECK_BZ131</strain>
    </source>
</reference>
<sequence>MSKFDLAKEKIAYLKLWLGVMIAVEVTLTGWLLTNFLLAHWLFLLAGTLALPVIGLGVYVLHRRIEAKIASLEEL</sequence>
<feature type="transmembrane region" description="Helical" evidence="1">
    <location>
        <begin position="39"/>
        <end position="61"/>
    </location>
</feature>
<accession>A0A450U324</accession>
<evidence type="ECO:0000313" key="2">
    <source>
        <dbReference type="EMBL" id="VFJ77519.1"/>
    </source>
</evidence>
<keyword evidence="1" id="KW-1133">Transmembrane helix</keyword>
<evidence type="ECO:0000256" key="1">
    <source>
        <dbReference type="SAM" id="Phobius"/>
    </source>
</evidence>
<dbReference type="AlphaFoldDB" id="A0A450U324"/>
<protein>
    <submittedName>
        <fullName evidence="2">Uncharacterized protein</fullName>
    </submittedName>
</protein>
<name>A0A450U324_9GAMM</name>
<feature type="transmembrane region" description="Helical" evidence="1">
    <location>
        <begin position="12"/>
        <end position="33"/>
    </location>
</feature>
<gene>
    <name evidence="2" type="ORF">BECKFW1821C_GA0114237_11276</name>
</gene>
<organism evidence="2">
    <name type="scientific">Candidatus Kentrum sp. FW</name>
    <dbReference type="NCBI Taxonomy" id="2126338"/>
    <lineage>
        <taxon>Bacteria</taxon>
        <taxon>Pseudomonadati</taxon>
        <taxon>Pseudomonadota</taxon>
        <taxon>Gammaproteobacteria</taxon>
        <taxon>Candidatus Kentrum</taxon>
    </lineage>
</organism>